<keyword evidence="3" id="KW-1185">Reference proteome</keyword>
<evidence type="ECO:0000313" key="2">
    <source>
        <dbReference type="EMBL" id="NMH81976.1"/>
    </source>
</evidence>
<feature type="transmembrane region" description="Helical" evidence="1">
    <location>
        <begin position="188"/>
        <end position="205"/>
    </location>
</feature>
<evidence type="ECO:0000313" key="3">
    <source>
        <dbReference type="Proteomes" id="UP001296706"/>
    </source>
</evidence>
<accession>A0ABX1RNJ5</accession>
<gene>
    <name evidence="2" type="ORF">HF577_33425</name>
</gene>
<evidence type="ECO:0000256" key="1">
    <source>
        <dbReference type="SAM" id="Phobius"/>
    </source>
</evidence>
<dbReference type="EMBL" id="JAAXKY010000186">
    <property type="protein sequence ID" value="NMH81976.1"/>
    <property type="molecule type" value="Genomic_DNA"/>
</dbReference>
<feature type="transmembrane region" description="Helical" evidence="1">
    <location>
        <begin position="61"/>
        <end position="79"/>
    </location>
</feature>
<comment type="caution">
    <text evidence="2">The sequence shown here is derived from an EMBL/GenBank/DDBJ whole genome shotgun (WGS) entry which is preliminary data.</text>
</comment>
<sequence length="206" mass="20271">MGSGLTPWLDPVLGLACLAVAAFHLVLLGRRHAPVASGAHAAMGLGMAAMFLPSADPFPQPLWVAVFLVSGAWFGAAALRGGSLLDEAGQHVVGAAAMLFMLLGGHGHGAPTATGAVAPEHAHHGGGGGAPGLLVTMLALIFAAWFVADIVRTVYARTAVPVATAPVAVAPAGTTVTAAPAAPLTASVVAHVVMSGAMAVMLLGMA</sequence>
<dbReference type="Proteomes" id="UP001296706">
    <property type="component" value="Unassembled WGS sequence"/>
</dbReference>
<organism evidence="2 3">
    <name type="scientific">Pseudonocardia xinjiangensis</name>
    <dbReference type="NCBI Taxonomy" id="75289"/>
    <lineage>
        <taxon>Bacteria</taxon>
        <taxon>Bacillati</taxon>
        <taxon>Actinomycetota</taxon>
        <taxon>Actinomycetes</taxon>
        <taxon>Pseudonocardiales</taxon>
        <taxon>Pseudonocardiaceae</taxon>
        <taxon>Pseudonocardia</taxon>
    </lineage>
</organism>
<keyword evidence="1" id="KW-0472">Membrane</keyword>
<dbReference type="Pfam" id="PF17197">
    <property type="entry name" value="DUF5134"/>
    <property type="match status" value="1"/>
</dbReference>
<feature type="transmembrane region" description="Helical" evidence="1">
    <location>
        <begin position="129"/>
        <end position="148"/>
    </location>
</feature>
<feature type="transmembrane region" description="Helical" evidence="1">
    <location>
        <begin position="160"/>
        <end position="182"/>
    </location>
</feature>
<feature type="transmembrane region" description="Helical" evidence="1">
    <location>
        <begin position="35"/>
        <end position="55"/>
    </location>
</feature>
<name>A0ABX1RNJ5_9PSEU</name>
<feature type="transmembrane region" description="Helical" evidence="1">
    <location>
        <begin position="12"/>
        <end position="28"/>
    </location>
</feature>
<keyword evidence="1" id="KW-1133">Transmembrane helix</keyword>
<proteinExistence type="predicted"/>
<keyword evidence="1" id="KW-0812">Transmembrane</keyword>
<reference evidence="2 3" key="1">
    <citation type="submission" date="2020-04" db="EMBL/GenBank/DDBJ databases">
        <authorList>
            <person name="Klaysubun C."/>
            <person name="Duangmal K."/>
            <person name="Lipun K."/>
        </authorList>
    </citation>
    <scope>NUCLEOTIDE SEQUENCE [LARGE SCALE GENOMIC DNA]</scope>
    <source>
        <strain evidence="2 3">JCM 11839</strain>
    </source>
</reference>
<dbReference type="RefSeq" id="WP_169399996.1">
    <property type="nucleotide sequence ID" value="NZ_BAAAJH010000025.1"/>
</dbReference>
<feature type="transmembrane region" description="Helical" evidence="1">
    <location>
        <begin position="91"/>
        <end position="109"/>
    </location>
</feature>
<dbReference type="InterPro" id="IPR033458">
    <property type="entry name" value="DUF5134"/>
</dbReference>
<protein>
    <submittedName>
        <fullName evidence="2">DUF5134 domain-containing protein</fullName>
    </submittedName>
</protein>